<evidence type="ECO:0000313" key="2">
    <source>
        <dbReference type="EMBL" id="CAB4135976.1"/>
    </source>
</evidence>
<dbReference type="EMBL" id="LR796312">
    <property type="protein sequence ID" value="CAB4135976.1"/>
    <property type="molecule type" value="Genomic_DNA"/>
</dbReference>
<protein>
    <submittedName>
        <fullName evidence="2">Uncharacterized protein</fullName>
    </submittedName>
</protein>
<feature type="compositionally biased region" description="Polar residues" evidence="1">
    <location>
        <begin position="1"/>
        <end position="13"/>
    </location>
</feature>
<proteinExistence type="predicted"/>
<sequence>MTSRPYTGNTDGNHPTERPGTKRFVEFCEYLFGVKNIGIYANRPMRGSANLSVHATWRAVDLKGKGTAKQNADARKAMVEFLFAHRDILGIEEIHCYDGVGCPIPNLTKYGGGYRCDRDAWKAWTPQKNAGTPGGDWTHVELAPNMADSADLVEKAFAKIFA</sequence>
<organism evidence="2">
    <name type="scientific">uncultured Caudovirales phage</name>
    <dbReference type="NCBI Taxonomy" id="2100421"/>
    <lineage>
        <taxon>Viruses</taxon>
        <taxon>Duplodnaviria</taxon>
        <taxon>Heunggongvirae</taxon>
        <taxon>Uroviricota</taxon>
        <taxon>Caudoviricetes</taxon>
        <taxon>Peduoviridae</taxon>
        <taxon>Maltschvirus</taxon>
        <taxon>Maltschvirus maltsch</taxon>
    </lineage>
</organism>
<name>A0A6J5LSI7_9CAUD</name>
<reference evidence="2" key="1">
    <citation type="submission" date="2020-04" db="EMBL/GenBank/DDBJ databases">
        <authorList>
            <person name="Chiriac C."/>
            <person name="Salcher M."/>
            <person name="Ghai R."/>
            <person name="Kavagutti S V."/>
        </authorList>
    </citation>
    <scope>NUCLEOTIDE SEQUENCE</scope>
</reference>
<gene>
    <name evidence="2" type="ORF">UFOVP295_16</name>
</gene>
<feature type="region of interest" description="Disordered" evidence="1">
    <location>
        <begin position="1"/>
        <end position="20"/>
    </location>
</feature>
<accession>A0A6J5LSI7</accession>
<evidence type="ECO:0000256" key="1">
    <source>
        <dbReference type="SAM" id="MobiDB-lite"/>
    </source>
</evidence>